<comment type="caution">
    <text evidence="8">The sequence shown here is derived from an EMBL/GenBank/DDBJ whole genome shotgun (WGS) entry which is preliminary data.</text>
</comment>
<feature type="coiled-coil region" evidence="6">
    <location>
        <begin position="1266"/>
        <end position="1296"/>
    </location>
</feature>
<evidence type="ECO:0000256" key="2">
    <source>
        <dbReference type="ARBA" id="ARBA00022559"/>
    </source>
</evidence>
<evidence type="ECO:0000256" key="3">
    <source>
        <dbReference type="ARBA" id="ARBA00022723"/>
    </source>
</evidence>
<keyword evidence="9" id="KW-1185">Reference proteome</keyword>
<dbReference type="GO" id="GO:0016705">
    <property type="term" value="F:oxidoreductase activity, acting on paired donors, with incorporation or reduction of molecular oxygen"/>
    <property type="evidence" value="ECO:0007669"/>
    <property type="project" value="InterPro"/>
</dbReference>
<feature type="domain" description="Dyp-type peroxidase C-terminal" evidence="7">
    <location>
        <begin position="562"/>
        <end position="718"/>
    </location>
</feature>
<dbReference type="GO" id="GO:0004497">
    <property type="term" value="F:monooxygenase activity"/>
    <property type="evidence" value="ECO:0007669"/>
    <property type="project" value="InterPro"/>
</dbReference>
<organism evidence="8 9">
    <name type="scientific">Caenimonas sedimenti</name>
    <dbReference type="NCBI Taxonomy" id="2596921"/>
    <lineage>
        <taxon>Bacteria</taxon>
        <taxon>Pseudomonadati</taxon>
        <taxon>Pseudomonadota</taxon>
        <taxon>Betaproteobacteria</taxon>
        <taxon>Burkholderiales</taxon>
        <taxon>Comamonadaceae</taxon>
        <taxon>Caenimonas</taxon>
    </lineage>
</organism>
<keyword evidence="5" id="KW-0408">Iron</keyword>
<proteinExistence type="predicted"/>
<dbReference type="GO" id="GO:0004601">
    <property type="term" value="F:peroxidase activity"/>
    <property type="evidence" value="ECO:0007669"/>
    <property type="project" value="UniProtKB-KW"/>
</dbReference>
<dbReference type="GO" id="GO:0020037">
    <property type="term" value="F:heme binding"/>
    <property type="evidence" value="ECO:0007669"/>
    <property type="project" value="InterPro"/>
</dbReference>
<dbReference type="PANTHER" id="PTHR30521:SF0">
    <property type="entry name" value="DYP-TYPE PEROXIDASE FAMILY PROTEIN"/>
    <property type="match status" value="1"/>
</dbReference>
<dbReference type="EMBL" id="VOBQ01000006">
    <property type="protein sequence ID" value="TWO71714.1"/>
    <property type="molecule type" value="Genomic_DNA"/>
</dbReference>
<evidence type="ECO:0000259" key="7">
    <source>
        <dbReference type="Pfam" id="PF20628"/>
    </source>
</evidence>
<dbReference type="InterPro" id="IPR036514">
    <property type="entry name" value="SGNH_hydro_sf"/>
</dbReference>
<dbReference type="SUPFAM" id="SSF52266">
    <property type="entry name" value="SGNH hydrolase"/>
    <property type="match status" value="1"/>
</dbReference>
<evidence type="ECO:0000256" key="5">
    <source>
        <dbReference type="ARBA" id="ARBA00023004"/>
    </source>
</evidence>
<dbReference type="SUPFAM" id="SSF54909">
    <property type="entry name" value="Dimeric alpha+beta barrel"/>
    <property type="match status" value="1"/>
</dbReference>
<name>A0A562ZU97_9BURK</name>
<evidence type="ECO:0000256" key="6">
    <source>
        <dbReference type="SAM" id="Coils"/>
    </source>
</evidence>
<dbReference type="InterPro" id="IPR036396">
    <property type="entry name" value="Cyt_P450_sf"/>
</dbReference>
<dbReference type="Gene3D" id="3.40.50.1110">
    <property type="entry name" value="SGNH hydrolase"/>
    <property type="match status" value="1"/>
</dbReference>
<comment type="cofactor">
    <cofactor evidence="1">
        <name>heme b</name>
        <dbReference type="ChEBI" id="CHEBI:60344"/>
    </cofactor>
</comment>
<dbReference type="GO" id="GO:0005829">
    <property type="term" value="C:cytosol"/>
    <property type="evidence" value="ECO:0007669"/>
    <property type="project" value="TreeGrafter"/>
</dbReference>
<dbReference type="GO" id="GO:0005506">
    <property type="term" value="F:iron ion binding"/>
    <property type="evidence" value="ECO:0007669"/>
    <property type="project" value="InterPro"/>
</dbReference>
<reference evidence="8 9" key="1">
    <citation type="submission" date="2019-07" db="EMBL/GenBank/DDBJ databases">
        <title>Caenimonas sedimenti sp. nov., isolated from activated sludge.</title>
        <authorList>
            <person name="Xu J."/>
        </authorList>
    </citation>
    <scope>NUCLEOTIDE SEQUENCE [LARGE SCALE GENOMIC DNA]</scope>
    <source>
        <strain evidence="8 9">HX-9-20</strain>
    </source>
</reference>
<dbReference type="InterPro" id="IPR011008">
    <property type="entry name" value="Dimeric_a/b-barrel"/>
</dbReference>
<keyword evidence="4" id="KW-0560">Oxidoreductase</keyword>
<dbReference type="RefSeq" id="WP_145892655.1">
    <property type="nucleotide sequence ID" value="NZ_VOBQ01000006.1"/>
</dbReference>
<keyword evidence="6" id="KW-0175">Coiled coil</keyword>
<evidence type="ECO:0000256" key="1">
    <source>
        <dbReference type="ARBA" id="ARBA00001970"/>
    </source>
</evidence>
<keyword evidence="2" id="KW-0575">Peroxidase</keyword>
<dbReference type="OrthoDB" id="9781066at2"/>
<protein>
    <recommendedName>
        <fullName evidence="7">Dyp-type peroxidase C-terminal domain-containing protein</fullName>
    </recommendedName>
</protein>
<dbReference type="PANTHER" id="PTHR30521">
    <property type="entry name" value="DEFERROCHELATASE/PEROXIDASE"/>
    <property type="match status" value="1"/>
</dbReference>
<sequence>MQRDVIIKGRSLGGSSDLTLLAPVKTGFVDSMESVTYKTRIKRVLEALHGARTASHEYSPARLLSDSVERVGVIQSVRVAVFELEGRDMVLLSVTFDGSWESYIRVLWDKVGTLLDLIFFDTEGYVPAWGSTYRQWAAWARSVQRETGFFYGPPEFTARDVLYHRRVERMRARSGAQSLEERERHTMHAVLPSAEEQVSRLVQGIDTLPDDPQVAYPGDIRMVRERVRTGLQGLAVLYRLTDLYRPGTVDGDFLRRASLQLLLEFVHMRDARLAQAPLAEARTRFARQLDWLFPDSHGDAELRRPEQPAPDGAPVPAVHRAQIQGGILRPYEEITHGLVLLLAFDDAAAASRFFAWAHGAVTKDADRHIAGPGIVFRNVALTLAGLRVAGLTEDELALFPEEFRQGMAARAGQLGDVRHNHPRRWRLPGRFITLDQRPHEVITAELDGVHAVLQLRCRATAAQERALDYFELHHPLRDEVAALQGIARGTRILAIQSLRRNLRKHAGRDVPIEHFGYADGDGQPDVEGDSWDRNRIHLGEIIQGHPNAQDVPADPEKDPRLAWLANGSFLVMRKYRQFASRLERAVAQTAMEMAKALGGDPSEYTEIVYGKLMGRSRDGMPMVAPQILERNERNRFDYEPDPGGQLCPLHAHIRRAHPRADPQDAGRLPRLMRRSLPYGPLRAPGEGDRDADRGLLFMAYNADIGEQFEIVQRWLVGGNSTGSSSAQVCPIVGVGESGQARYFRFEHKDHTFHVELEAASVLFDAPQPLTQLEWGMYLLAPSVQVLDDLSAKAARAAGARPPVPWDAARGEALIARLQAANTLDGWKAAMEDPDSVDRLDAASIWAAIRENHGGVLRTAYGVLVADRDRMLKVLHNPEGQYSVCGHMKRMRSSFGEIFLGLDAGPAYEEQADPINAAVAALDKRGVFEVAKAAANAKIDAIVEEARRKSVEVRDARFEVGFEAREVVEHVVACLIEDWFGLKDTEGAPLRRGSDAGWQPGQPPLYPGHFAAPSRYFFQPNPGKTAEALGQQHGKALEEAMLAFVAAHREHLPTMRDGHTPAPIAKAALEHPLRDRDGFAARTMIGVIMGFSPTTIGAVLNVLREWQRTGRFGALRAELAGHHDYATADAFVAGALADAARMRPMPPVGWRQVSEAHTIGNEEVKAGDVVVLGKVSGTQQSLAEGIADGRLMFGGQRGTGAQRGPLHACPGHEAGIGAMLGTLTALLTRPELLRQGAAPLTFQIEGDSGWVPPPAPPPPKPPEPSFFDELKEKLLDAVDLRDELQELMDRFTQARADLPAANGATVLAWGDSWLDYRLGIDLGSDLRDCLESQHNYQLSRRFCNWEQWPRIATMAAKPGPFRQFIANELQLRKPKAVLLSGGGNDSTEAALKQMIVRRTAAHPLPKLDPLLVKAHIDMLMDSYLRVLRSIEAEFTRVGRRLPVLVHGYDHPLPRGAMEFGRWLRQPFEEQDYNLGDPAVMAAAAGCMKHLIDQLNDEVLAKLDGKVDGLKVIHVDLRGTLKAAWPDDADADLAWANDLHPTNAGFKLLAAKLAKAIQQIP</sequence>
<dbReference type="InterPro" id="IPR048328">
    <property type="entry name" value="Dyp_perox_C"/>
</dbReference>
<dbReference type="Gene3D" id="1.10.630.10">
    <property type="entry name" value="Cytochrome P450"/>
    <property type="match status" value="1"/>
</dbReference>
<dbReference type="Proteomes" id="UP000318199">
    <property type="component" value="Unassembled WGS sequence"/>
</dbReference>
<evidence type="ECO:0000313" key="9">
    <source>
        <dbReference type="Proteomes" id="UP000318199"/>
    </source>
</evidence>
<keyword evidence="3" id="KW-0479">Metal-binding</keyword>
<dbReference type="Pfam" id="PF20628">
    <property type="entry name" value="Dyp_perox_C"/>
    <property type="match status" value="1"/>
</dbReference>
<dbReference type="InterPro" id="IPR006314">
    <property type="entry name" value="Dyp_peroxidase"/>
</dbReference>
<gene>
    <name evidence="8" type="ORF">FN976_08880</name>
</gene>
<dbReference type="PROSITE" id="PS51404">
    <property type="entry name" value="DYP_PEROXIDASE"/>
    <property type="match status" value="1"/>
</dbReference>
<dbReference type="GO" id="GO:0016788">
    <property type="term" value="F:hydrolase activity, acting on ester bonds"/>
    <property type="evidence" value="ECO:0007669"/>
    <property type="project" value="UniProtKB-ARBA"/>
</dbReference>
<evidence type="ECO:0000256" key="4">
    <source>
        <dbReference type="ARBA" id="ARBA00023002"/>
    </source>
</evidence>
<accession>A0A562ZU97</accession>
<evidence type="ECO:0000313" key="8">
    <source>
        <dbReference type="EMBL" id="TWO71714.1"/>
    </source>
</evidence>